<feature type="transmembrane region" description="Helical" evidence="6">
    <location>
        <begin position="253"/>
        <end position="275"/>
    </location>
</feature>
<dbReference type="PANTHER" id="PTHR43229:SF2">
    <property type="entry name" value="NODULATION PROTEIN J"/>
    <property type="match status" value="1"/>
</dbReference>
<dbReference type="InterPro" id="IPR051784">
    <property type="entry name" value="Nod_factor_ABC_transporter"/>
</dbReference>
<accession>A0A1C6VYI3</accession>
<dbReference type="STRING" id="47855.GA0070606_5700"/>
<evidence type="ECO:0000256" key="1">
    <source>
        <dbReference type="ARBA" id="ARBA00004141"/>
    </source>
</evidence>
<keyword evidence="2 6" id="KW-0812">Transmembrane</keyword>
<evidence type="ECO:0000256" key="4">
    <source>
        <dbReference type="ARBA" id="ARBA00023136"/>
    </source>
</evidence>
<dbReference type="EMBL" id="FMHZ01000002">
    <property type="protein sequence ID" value="SCL71378.1"/>
    <property type="molecule type" value="Genomic_DNA"/>
</dbReference>
<comment type="subcellular location">
    <subcellularLocation>
        <location evidence="6">Cell membrane</location>
        <topology evidence="6">Multi-pass membrane protein</topology>
    </subcellularLocation>
    <subcellularLocation>
        <location evidence="1">Membrane</location>
        <topology evidence="1">Multi-pass membrane protein</topology>
    </subcellularLocation>
</comment>
<dbReference type="InterPro" id="IPR047817">
    <property type="entry name" value="ABC2_TM_bact-type"/>
</dbReference>
<feature type="transmembrane region" description="Helical" evidence="6">
    <location>
        <begin position="53"/>
        <end position="76"/>
    </location>
</feature>
<feature type="transmembrane region" description="Helical" evidence="6">
    <location>
        <begin position="195"/>
        <end position="215"/>
    </location>
</feature>
<dbReference type="Pfam" id="PF01061">
    <property type="entry name" value="ABC2_membrane"/>
    <property type="match status" value="1"/>
</dbReference>
<feature type="domain" description="ABC transmembrane type-2" evidence="7">
    <location>
        <begin position="51"/>
        <end position="278"/>
    </location>
</feature>
<evidence type="ECO:0000256" key="2">
    <source>
        <dbReference type="ARBA" id="ARBA00022692"/>
    </source>
</evidence>
<dbReference type="GO" id="GO:0140359">
    <property type="term" value="F:ABC-type transporter activity"/>
    <property type="evidence" value="ECO:0007669"/>
    <property type="project" value="InterPro"/>
</dbReference>
<keyword evidence="6" id="KW-1003">Cell membrane</keyword>
<dbReference type="PIRSF" id="PIRSF006648">
    <property type="entry name" value="DrrB"/>
    <property type="match status" value="1"/>
</dbReference>
<protein>
    <recommendedName>
        <fullName evidence="6">Transport permease protein</fullName>
    </recommendedName>
</protein>
<feature type="transmembrane region" description="Helical" evidence="6">
    <location>
        <begin position="82"/>
        <end position="106"/>
    </location>
</feature>
<dbReference type="OrthoDB" id="8988363at2"/>
<dbReference type="Proteomes" id="UP000199001">
    <property type="component" value="Unassembled WGS sequence"/>
</dbReference>
<evidence type="ECO:0000259" key="7">
    <source>
        <dbReference type="PROSITE" id="PS51012"/>
    </source>
</evidence>
<organism evidence="8 9">
    <name type="scientific">Micromonospora citrea</name>
    <dbReference type="NCBI Taxonomy" id="47855"/>
    <lineage>
        <taxon>Bacteria</taxon>
        <taxon>Bacillati</taxon>
        <taxon>Actinomycetota</taxon>
        <taxon>Actinomycetes</taxon>
        <taxon>Micromonosporales</taxon>
        <taxon>Micromonosporaceae</taxon>
        <taxon>Micromonospora</taxon>
    </lineage>
</organism>
<keyword evidence="4 6" id="KW-0472">Membrane</keyword>
<proteinExistence type="inferred from homology"/>
<comment type="similarity">
    <text evidence="6">Belongs to the ABC-2 integral membrane protein family.</text>
</comment>
<dbReference type="GO" id="GO:0043190">
    <property type="term" value="C:ATP-binding cassette (ABC) transporter complex"/>
    <property type="evidence" value="ECO:0007669"/>
    <property type="project" value="InterPro"/>
</dbReference>
<evidence type="ECO:0000256" key="6">
    <source>
        <dbReference type="RuleBase" id="RU361157"/>
    </source>
</evidence>
<dbReference type="InterPro" id="IPR000412">
    <property type="entry name" value="ABC_2_transport"/>
</dbReference>
<dbReference type="GO" id="GO:0046677">
    <property type="term" value="P:response to antibiotic"/>
    <property type="evidence" value="ECO:0007669"/>
    <property type="project" value="UniProtKB-KW"/>
</dbReference>
<evidence type="ECO:0000313" key="8">
    <source>
        <dbReference type="EMBL" id="SCL71378.1"/>
    </source>
</evidence>
<dbReference type="PROSITE" id="PS51012">
    <property type="entry name" value="ABC_TM2"/>
    <property type="match status" value="1"/>
</dbReference>
<reference evidence="9" key="1">
    <citation type="submission" date="2016-06" db="EMBL/GenBank/DDBJ databases">
        <authorList>
            <person name="Varghese N."/>
            <person name="Submissions Spin"/>
        </authorList>
    </citation>
    <scope>NUCLEOTIDE SEQUENCE [LARGE SCALE GENOMIC DNA]</scope>
    <source>
        <strain evidence="9">DSM 43903</strain>
    </source>
</reference>
<gene>
    <name evidence="8" type="ORF">GA0070606_5700</name>
</gene>
<evidence type="ECO:0000256" key="5">
    <source>
        <dbReference type="ARBA" id="ARBA00023251"/>
    </source>
</evidence>
<dbReference type="RefSeq" id="WP_091106256.1">
    <property type="nucleotide sequence ID" value="NZ_FMHZ01000002.1"/>
</dbReference>
<evidence type="ECO:0000313" key="9">
    <source>
        <dbReference type="Proteomes" id="UP000199001"/>
    </source>
</evidence>
<keyword evidence="3 6" id="KW-1133">Transmembrane helix</keyword>
<name>A0A1C6VYI3_9ACTN</name>
<evidence type="ECO:0000256" key="3">
    <source>
        <dbReference type="ARBA" id="ARBA00022989"/>
    </source>
</evidence>
<feature type="transmembrane region" description="Helical" evidence="6">
    <location>
        <begin position="162"/>
        <end position="183"/>
    </location>
</feature>
<dbReference type="AlphaFoldDB" id="A0A1C6VYI3"/>
<keyword evidence="6" id="KW-0813">Transport</keyword>
<keyword evidence="9" id="KW-1185">Reference proteome</keyword>
<keyword evidence="5" id="KW-0046">Antibiotic resistance</keyword>
<feature type="transmembrane region" description="Helical" evidence="6">
    <location>
        <begin position="127"/>
        <end position="156"/>
    </location>
</feature>
<dbReference type="InterPro" id="IPR013525">
    <property type="entry name" value="ABC2_TM"/>
</dbReference>
<dbReference type="PANTHER" id="PTHR43229">
    <property type="entry name" value="NODULATION PROTEIN J"/>
    <property type="match status" value="1"/>
</dbReference>
<sequence>MTTPSTEVRPLPAEIFSRSVAGAERPPRPGPLFAVRTFAWRNLIKLRYVQDHLGTAVVFPIILTLVFTYLLGGAIAGSPREYLQFFLPGVIVLSLVSSSMMSALTLNRDIATGMFDRVRSTPIWQPAVLVGAMAGDAVRYALTSIVPLSLGLLLGFRPDGGLSGVVLALLYLQLFTFSVAWLWMLFAVLIPQPTAAAGVVNLLQFVLLFGSNILAPSQTMPGWLEAVVKLNPVTHAATAARGLMHGTVTSGEMGAGLLACAILIAVLAPPTIWLYSRKQR</sequence>